<dbReference type="InterPro" id="IPR003879">
    <property type="entry name" value="Butyrophylin_SPRY"/>
</dbReference>
<dbReference type="PROSITE" id="PS50188">
    <property type="entry name" value="B302_SPRY"/>
    <property type="match status" value="1"/>
</dbReference>
<dbReference type="SUPFAM" id="SSF49899">
    <property type="entry name" value="Concanavalin A-like lectins/glucanases"/>
    <property type="match status" value="1"/>
</dbReference>
<reference evidence="3" key="2">
    <citation type="submission" date="2025-08" db="UniProtKB">
        <authorList>
            <consortium name="Ensembl"/>
        </authorList>
    </citation>
    <scope>IDENTIFICATION</scope>
</reference>
<dbReference type="InterPro" id="IPR050143">
    <property type="entry name" value="TRIM/RBCC"/>
</dbReference>
<dbReference type="PRINTS" id="PR01407">
    <property type="entry name" value="BUTYPHLNCDUF"/>
</dbReference>
<dbReference type="InterPro" id="IPR001870">
    <property type="entry name" value="B30.2/SPRY"/>
</dbReference>
<keyword evidence="1" id="KW-1133">Transmembrane helix</keyword>
<dbReference type="PANTHER" id="PTHR24103">
    <property type="entry name" value="E3 UBIQUITIN-PROTEIN LIGASE TRIM"/>
    <property type="match status" value="1"/>
</dbReference>
<evidence type="ECO:0000313" key="4">
    <source>
        <dbReference type="Proteomes" id="UP001501920"/>
    </source>
</evidence>
<keyword evidence="1" id="KW-0472">Membrane</keyword>
<dbReference type="SMART" id="SM00449">
    <property type="entry name" value="SPRY"/>
    <property type="match status" value="1"/>
</dbReference>
<accession>A0AAR2LDJ5</accession>
<dbReference type="Ensembl" id="ENSPNAT00000063200.1">
    <property type="protein sequence ID" value="ENSPNAP00000072456.1"/>
    <property type="gene ID" value="ENSPNAG00000037395.1"/>
</dbReference>
<reference evidence="3" key="3">
    <citation type="submission" date="2025-09" db="UniProtKB">
        <authorList>
            <consortium name="Ensembl"/>
        </authorList>
    </citation>
    <scope>IDENTIFICATION</scope>
</reference>
<evidence type="ECO:0000256" key="1">
    <source>
        <dbReference type="SAM" id="Phobius"/>
    </source>
</evidence>
<keyword evidence="4" id="KW-1185">Reference proteome</keyword>
<keyword evidence="1" id="KW-0812">Transmembrane</keyword>
<proteinExistence type="predicted"/>
<dbReference type="InterPro" id="IPR013320">
    <property type="entry name" value="ConA-like_dom_sf"/>
</dbReference>
<dbReference type="Gene3D" id="2.60.120.920">
    <property type="match status" value="1"/>
</dbReference>
<evidence type="ECO:0000313" key="3">
    <source>
        <dbReference type="Ensembl" id="ENSPNAP00000072456.1"/>
    </source>
</evidence>
<reference evidence="3 4" key="1">
    <citation type="submission" date="2020-10" db="EMBL/GenBank/DDBJ databases">
        <title>Pygocentrus nattereri (red-bellied piranha) genome, fPygNat1, primary haplotype.</title>
        <authorList>
            <person name="Myers G."/>
            <person name="Meyer A."/>
            <person name="Karagic N."/>
            <person name="Pippel M."/>
            <person name="Winkler S."/>
            <person name="Tracey A."/>
            <person name="Wood J."/>
            <person name="Formenti G."/>
            <person name="Howe K."/>
            <person name="Fedrigo O."/>
            <person name="Jarvis E.D."/>
        </authorList>
    </citation>
    <scope>NUCLEOTIDE SEQUENCE [LARGE SCALE GENOMIC DNA]</scope>
</reference>
<dbReference type="InterPro" id="IPR003877">
    <property type="entry name" value="SPRY_dom"/>
</dbReference>
<organism evidence="3 4">
    <name type="scientific">Pygocentrus nattereri</name>
    <name type="common">Red-bellied piranha</name>
    <dbReference type="NCBI Taxonomy" id="42514"/>
    <lineage>
        <taxon>Eukaryota</taxon>
        <taxon>Metazoa</taxon>
        <taxon>Chordata</taxon>
        <taxon>Craniata</taxon>
        <taxon>Vertebrata</taxon>
        <taxon>Euteleostomi</taxon>
        <taxon>Actinopterygii</taxon>
        <taxon>Neopterygii</taxon>
        <taxon>Teleostei</taxon>
        <taxon>Ostariophysi</taxon>
        <taxon>Characiformes</taxon>
        <taxon>Characoidei</taxon>
        <taxon>Pygocentrus</taxon>
    </lineage>
</organism>
<sequence length="415" mass="46499">MINGVTVIASFFPSLMSTKTHLDSEGLVNVSSWLLLSPSESEWISCSVGSSDQTREGRVLLFKPATAVLKPGVSSGWRAFTILLVISLLVSTVMMMIMPTIRGSICPEDQKDPSEDPETVKIENAAENNTQVAEKIDKATNTEKEIPDWEKMYACKVAIRPDASNTSFLEVGKKKSRVTCTSDVRDKTAFIHALCEERISSGRYYWEITALTEPTKGAAYKCPTSWYVGVTNETAEKKKKVPLTPQNGYWVLHYERETGYYVNDPSQTPVLVRDRFSKLGVFLDCEKHKLSFYDCEKQTHLYTFYDVPSTPLIPVLSPGDKKQHTVMICQEKCVKCDERGAVQKDKDKELSTESKNKEAINITVKEKQTKKTVTRSAEFKSGLSIGNTKGFPVDLTCNLDWTETSNTTTQDDITE</sequence>
<evidence type="ECO:0000259" key="2">
    <source>
        <dbReference type="PROSITE" id="PS50188"/>
    </source>
</evidence>
<dbReference type="Proteomes" id="UP001501920">
    <property type="component" value="Chromosome 22"/>
</dbReference>
<dbReference type="AlphaFoldDB" id="A0AAR2LDJ5"/>
<dbReference type="GeneTree" id="ENSGT01050000244843"/>
<feature type="domain" description="B30.2/SPRY" evidence="2">
    <location>
        <begin position="137"/>
        <end position="335"/>
    </location>
</feature>
<name>A0AAR2LDJ5_PYGNA</name>
<protein>
    <recommendedName>
        <fullName evidence="2">B30.2/SPRY domain-containing protein</fullName>
    </recommendedName>
</protein>
<dbReference type="InterPro" id="IPR043136">
    <property type="entry name" value="B30.2/SPRY_sf"/>
</dbReference>
<feature type="transmembrane region" description="Helical" evidence="1">
    <location>
        <begin position="79"/>
        <end position="98"/>
    </location>
</feature>
<dbReference type="Pfam" id="PF00622">
    <property type="entry name" value="SPRY"/>
    <property type="match status" value="1"/>
</dbReference>